<sequence length="156" mass="17585">MMQHFWDIHILLTAGEKVTADLVFITNSVNLSKIKPVATELSRTYDPIAAGRKVSYQTIGNLQEFSTDSSASVTTNNSIFSSEIDVTRYELKKMFSLQENIINLKVLAGDMHSIAANRNNKANFWSNKSRSDGQEGDRQQDRINRKQLDQVQSITS</sequence>
<accession>A0A2I0UCH4</accession>
<evidence type="ECO:0000313" key="3">
    <source>
        <dbReference type="Proteomes" id="UP000233556"/>
    </source>
</evidence>
<name>A0A2I0UCH4_LIMLA</name>
<gene>
    <name evidence="2" type="ORF">llap_6011</name>
</gene>
<reference evidence="3" key="1">
    <citation type="submission" date="2017-11" db="EMBL/GenBank/DDBJ databases">
        <authorList>
            <person name="Lima N.C."/>
            <person name="Parody-Merino A.M."/>
            <person name="Battley P.F."/>
            <person name="Fidler A.E."/>
            <person name="Prosdocimi F."/>
        </authorList>
    </citation>
    <scope>NUCLEOTIDE SEQUENCE [LARGE SCALE GENOMIC DNA]</scope>
</reference>
<organism evidence="2 3">
    <name type="scientific">Limosa lapponica baueri</name>
    <dbReference type="NCBI Taxonomy" id="1758121"/>
    <lineage>
        <taxon>Eukaryota</taxon>
        <taxon>Metazoa</taxon>
        <taxon>Chordata</taxon>
        <taxon>Craniata</taxon>
        <taxon>Vertebrata</taxon>
        <taxon>Euteleostomi</taxon>
        <taxon>Archelosauria</taxon>
        <taxon>Archosauria</taxon>
        <taxon>Dinosauria</taxon>
        <taxon>Saurischia</taxon>
        <taxon>Theropoda</taxon>
        <taxon>Coelurosauria</taxon>
        <taxon>Aves</taxon>
        <taxon>Neognathae</taxon>
        <taxon>Neoaves</taxon>
        <taxon>Charadriiformes</taxon>
        <taxon>Scolopacidae</taxon>
        <taxon>Limosa</taxon>
    </lineage>
</organism>
<dbReference type="EMBL" id="KZ505879">
    <property type="protein sequence ID" value="PKU43683.1"/>
    <property type="molecule type" value="Genomic_DNA"/>
</dbReference>
<proteinExistence type="predicted"/>
<dbReference type="Proteomes" id="UP000233556">
    <property type="component" value="Unassembled WGS sequence"/>
</dbReference>
<feature type="region of interest" description="Disordered" evidence="1">
    <location>
        <begin position="125"/>
        <end position="156"/>
    </location>
</feature>
<dbReference type="AlphaFoldDB" id="A0A2I0UCH4"/>
<keyword evidence="3" id="KW-1185">Reference proteome</keyword>
<protein>
    <submittedName>
        <fullName evidence="2">Cadherin-related family member 4-like</fullName>
    </submittedName>
</protein>
<reference evidence="3" key="2">
    <citation type="submission" date="2017-12" db="EMBL/GenBank/DDBJ databases">
        <title>Genome sequence of the Bar-tailed Godwit (Limosa lapponica baueri).</title>
        <authorList>
            <person name="Lima N.C.B."/>
            <person name="Parody-Merino A.M."/>
            <person name="Battley P.F."/>
            <person name="Fidler A.E."/>
            <person name="Prosdocimi F."/>
        </authorList>
    </citation>
    <scope>NUCLEOTIDE SEQUENCE [LARGE SCALE GENOMIC DNA]</scope>
</reference>
<evidence type="ECO:0000256" key="1">
    <source>
        <dbReference type="SAM" id="MobiDB-lite"/>
    </source>
</evidence>
<evidence type="ECO:0000313" key="2">
    <source>
        <dbReference type="EMBL" id="PKU43683.1"/>
    </source>
</evidence>
<feature type="compositionally biased region" description="Basic and acidic residues" evidence="1">
    <location>
        <begin position="129"/>
        <end position="148"/>
    </location>
</feature>